<accession>A0A964WXQ0</accession>
<comment type="caution">
    <text evidence="6">The sequence shown here is derived from an EMBL/GenBank/DDBJ whole genome shotgun (WGS) entry which is preliminary data.</text>
</comment>
<protein>
    <submittedName>
        <fullName evidence="6">SH3 domain-containing protein</fullName>
    </submittedName>
</protein>
<dbReference type="InterPro" id="IPR013105">
    <property type="entry name" value="TPR_2"/>
</dbReference>
<feature type="domain" description="SH3b" evidence="5">
    <location>
        <begin position="190"/>
        <end position="253"/>
    </location>
</feature>
<evidence type="ECO:0000256" key="2">
    <source>
        <dbReference type="ARBA" id="ARBA00022803"/>
    </source>
</evidence>
<dbReference type="EMBL" id="JAAABI010000002">
    <property type="protein sequence ID" value="NAY91824.1"/>
    <property type="molecule type" value="Genomic_DNA"/>
</dbReference>
<dbReference type="AlphaFoldDB" id="A0A964WXQ0"/>
<dbReference type="RefSeq" id="WP_166523225.1">
    <property type="nucleotide sequence ID" value="NZ_JAAABI010000002.1"/>
</dbReference>
<dbReference type="InterPro" id="IPR003646">
    <property type="entry name" value="SH3-like_bac-type"/>
</dbReference>
<evidence type="ECO:0000259" key="5">
    <source>
        <dbReference type="PROSITE" id="PS51781"/>
    </source>
</evidence>
<dbReference type="InterPro" id="IPR019734">
    <property type="entry name" value="TPR_rpt"/>
</dbReference>
<dbReference type="SMART" id="SM00028">
    <property type="entry name" value="TPR"/>
    <property type="match status" value="2"/>
</dbReference>
<dbReference type="Pfam" id="PF07719">
    <property type="entry name" value="TPR_2"/>
    <property type="match status" value="1"/>
</dbReference>
<keyword evidence="4" id="KW-0812">Transmembrane</keyword>
<dbReference type="SUPFAM" id="SSF48452">
    <property type="entry name" value="TPR-like"/>
    <property type="match status" value="1"/>
</dbReference>
<evidence type="ECO:0000256" key="4">
    <source>
        <dbReference type="SAM" id="Phobius"/>
    </source>
</evidence>
<dbReference type="Pfam" id="PF08239">
    <property type="entry name" value="SH3_3"/>
    <property type="match status" value="1"/>
</dbReference>
<feature type="transmembrane region" description="Helical" evidence="4">
    <location>
        <begin position="132"/>
        <end position="153"/>
    </location>
</feature>
<keyword evidence="1" id="KW-0677">Repeat</keyword>
<dbReference type="InterPro" id="IPR011990">
    <property type="entry name" value="TPR-like_helical_dom_sf"/>
</dbReference>
<keyword evidence="4" id="KW-1133">Transmembrane helix</keyword>
<dbReference type="Proteomes" id="UP000667650">
    <property type="component" value="Unassembled WGS sequence"/>
</dbReference>
<organism evidence="6 7">
    <name type="scientific">Flagellimonas ochracea</name>
    <dbReference type="NCBI Taxonomy" id="2696472"/>
    <lineage>
        <taxon>Bacteria</taxon>
        <taxon>Pseudomonadati</taxon>
        <taxon>Bacteroidota</taxon>
        <taxon>Flavobacteriia</taxon>
        <taxon>Flavobacteriales</taxon>
        <taxon>Flavobacteriaceae</taxon>
        <taxon>Flagellimonas</taxon>
    </lineage>
</organism>
<dbReference type="Gene3D" id="2.30.30.40">
    <property type="entry name" value="SH3 Domains"/>
    <property type="match status" value="1"/>
</dbReference>
<sequence>MIPKKILLNIVLLFSIFFGFSQNGKFFDKATEYYNNGEYSKAIEQYQQILDNGQHSAALYFNLGNCHYKLNAIGPSIYYYEKALLLKPNDGEILNNLSYARNMRLDAIEEIPRTEIAQMYGKVVNLFSFDQWAYIAVALIFLFVLGYLSYFFLRVANQKRIAFIASMFCLIAGAICVLMAYLQHQEFKNNNPAIIYTKEVKISSEPNKQSEIVFTLHEGTKVNVLDKLDDWSKIKIADGQTGWLKSDNFKLLKDF</sequence>
<keyword evidence="4" id="KW-0472">Membrane</keyword>
<proteinExistence type="predicted"/>
<reference evidence="6" key="1">
    <citation type="submission" date="2020-01" db="EMBL/GenBank/DDBJ databases">
        <title>Muricauda ochracea sp. nov., isolated from a tidal flat of Garorim bay in Korea.</title>
        <authorList>
            <person name="Kim D."/>
            <person name="Yoo Y."/>
            <person name="Kim J.-J."/>
        </authorList>
    </citation>
    <scope>NUCLEOTIDE SEQUENCE</scope>
    <source>
        <strain evidence="6">JGD-17</strain>
    </source>
</reference>
<dbReference type="Gene3D" id="1.25.40.10">
    <property type="entry name" value="Tetratricopeptide repeat domain"/>
    <property type="match status" value="1"/>
</dbReference>
<name>A0A964WXQ0_9FLAO</name>
<evidence type="ECO:0000313" key="6">
    <source>
        <dbReference type="EMBL" id="NAY91824.1"/>
    </source>
</evidence>
<evidence type="ECO:0000256" key="1">
    <source>
        <dbReference type="ARBA" id="ARBA00022737"/>
    </source>
</evidence>
<feature type="repeat" description="TPR" evidence="3">
    <location>
        <begin position="57"/>
        <end position="90"/>
    </location>
</feature>
<evidence type="ECO:0000256" key="3">
    <source>
        <dbReference type="PROSITE-ProRule" id="PRU00339"/>
    </source>
</evidence>
<evidence type="ECO:0000313" key="7">
    <source>
        <dbReference type="Proteomes" id="UP000667650"/>
    </source>
</evidence>
<dbReference type="PROSITE" id="PS50005">
    <property type="entry name" value="TPR"/>
    <property type="match status" value="1"/>
</dbReference>
<keyword evidence="7" id="KW-1185">Reference proteome</keyword>
<gene>
    <name evidence="6" type="ORF">GTQ34_07840</name>
</gene>
<keyword evidence="2 3" id="KW-0802">TPR repeat</keyword>
<dbReference type="PROSITE" id="PS51781">
    <property type="entry name" value="SH3B"/>
    <property type="match status" value="1"/>
</dbReference>
<feature type="transmembrane region" description="Helical" evidence="4">
    <location>
        <begin position="160"/>
        <end position="182"/>
    </location>
</feature>